<dbReference type="EMBL" id="JBHUOJ010000010">
    <property type="protein sequence ID" value="MFD2832815.1"/>
    <property type="molecule type" value="Genomic_DNA"/>
</dbReference>
<feature type="domain" description="DUF5013" evidence="1">
    <location>
        <begin position="234"/>
        <end position="372"/>
    </location>
</feature>
<dbReference type="Pfam" id="PF16389">
    <property type="entry name" value="DUF4998"/>
    <property type="match status" value="1"/>
</dbReference>
<protein>
    <submittedName>
        <fullName evidence="2">DUF4998 domain-containing protein</fullName>
    </submittedName>
</protein>
<accession>A0ABW5X2K2</accession>
<sequence length="396" mass="43378">MKNNSNNYFLILLLLILSLINFSCNSDDNQLLLNNSQQSLGHIKSLVILSGENRVMVKGVIDDPKVSELKIYWNDKSDSVVVPINTSNEIDSVEAIIDNLQEKLYIFEVQTFNEEGLSSKIVTGGAEAFGSDYANSLENRSVVFSKLNDNTLDITFAQANANSGIIGTEFYYANTEDENKELFIAKNEVIVSISDFKIGSTYRYRTAFVPSTVAMDTFYTAYANFNPVQFPKLKNASAPIEAAEVNGRWGNLADWISNDAVKNHDGYGGWDSRNGFNVESGWGAPGIINGKIYQVVTAGAANYTLNVVLNGNNHQETDEGGFYLVVAKGEGLPDVENIASASEVLGYARVVSSNLNYVIDFTVDETMEISVGIVTTQDDSGRYTPINSFELVPGSN</sequence>
<evidence type="ECO:0000313" key="2">
    <source>
        <dbReference type="EMBL" id="MFD2832815.1"/>
    </source>
</evidence>
<dbReference type="Proteomes" id="UP001597438">
    <property type="component" value="Unassembled WGS sequence"/>
</dbReference>
<organism evidence="2 3">
    <name type="scientific">Christiangramia antarctica</name>
    <dbReference type="NCBI Taxonomy" id="2058158"/>
    <lineage>
        <taxon>Bacteria</taxon>
        <taxon>Pseudomonadati</taxon>
        <taxon>Bacteroidota</taxon>
        <taxon>Flavobacteriia</taxon>
        <taxon>Flavobacteriales</taxon>
        <taxon>Flavobacteriaceae</taxon>
        <taxon>Christiangramia</taxon>
    </lineage>
</organism>
<evidence type="ECO:0000259" key="1">
    <source>
        <dbReference type="Pfam" id="PF16405"/>
    </source>
</evidence>
<name>A0ABW5X2K2_9FLAO</name>
<dbReference type="RefSeq" id="WP_251742169.1">
    <property type="nucleotide sequence ID" value="NZ_JBHUOJ010000010.1"/>
</dbReference>
<dbReference type="Pfam" id="PF16405">
    <property type="entry name" value="DUF5013"/>
    <property type="match status" value="1"/>
</dbReference>
<keyword evidence="3" id="KW-1185">Reference proteome</keyword>
<proteinExistence type="predicted"/>
<reference evidence="3" key="1">
    <citation type="journal article" date="2019" name="Int. J. Syst. Evol. Microbiol.">
        <title>The Global Catalogue of Microorganisms (GCM) 10K type strain sequencing project: providing services to taxonomists for standard genome sequencing and annotation.</title>
        <authorList>
            <consortium name="The Broad Institute Genomics Platform"/>
            <consortium name="The Broad Institute Genome Sequencing Center for Infectious Disease"/>
            <person name="Wu L."/>
            <person name="Ma J."/>
        </authorList>
    </citation>
    <scope>NUCLEOTIDE SEQUENCE [LARGE SCALE GENOMIC DNA]</scope>
    <source>
        <strain evidence="3">KCTC 52925</strain>
    </source>
</reference>
<comment type="caution">
    <text evidence="2">The sequence shown here is derived from an EMBL/GenBank/DDBJ whole genome shotgun (WGS) entry which is preliminary data.</text>
</comment>
<gene>
    <name evidence="2" type="ORF">ACFSYS_05895</name>
</gene>
<dbReference type="InterPro" id="IPR032181">
    <property type="entry name" value="DUF5013"/>
</dbReference>
<evidence type="ECO:0000313" key="3">
    <source>
        <dbReference type="Proteomes" id="UP001597438"/>
    </source>
</evidence>